<name>A0A0C3L0Z1_9AGAM</name>
<organism evidence="1 2">
    <name type="scientific">Tulasnella calospora MUT 4182</name>
    <dbReference type="NCBI Taxonomy" id="1051891"/>
    <lineage>
        <taxon>Eukaryota</taxon>
        <taxon>Fungi</taxon>
        <taxon>Dikarya</taxon>
        <taxon>Basidiomycota</taxon>
        <taxon>Agaricomycotina</taxon>
        <taxon>Agaricomycetes</taxon>
        <taxon>Cantharellales</taxon>
        <taxon>Tulasnellaceae</taxon>
        <taxon>Tulasnella</taxon>
    </lineage>
</organism>
<evidence type="ECO:0000313" key="1">
    <source>
        <dbReference type="EMBL" id="KIO15387.1"/>
    </source>
</evidence>
<reference evidence="1 2" key="1">
    <citation type="submission" date="2014-04" db="EMBL/GenBank/DDBJ databases">
        <authorList>
            <consortium name="DOE Joint Genome Institute"/>
            <person name="Kuo A."/>
            <person name="Girlanda M."/>
            <person name="Perotto S."/>
            <person name="Kohler A."/>
            <person name="Nagy L.G."/>
            <person name="Floudas D."/>
            <person name="Copeland A."/>
            <person name="Barry K.W."/>
            <person name="Cichocki N."/>
            <person name="Veneault-Fourrey C."/>
            <person name="LaButti K."/>
            <person name="Lindquist E.A."/>
            <person name="Lipzen A."/>
            <person name="Lundell T."/>
            <person name="Morin E."/>
            <person name="Murat C."/>
            <person name="Sun H."/>
            <person name="Tunlid A."/>
            <person name="Henrissat B."/>
            <person name="Grigoriev I.V."/>
            <person name="Hibbett D.S."/>
            <person name="Martin F."/>
            <person name="Nordberg H.P."/>
            <person name="Cantor M.N."/>
            <person name="Hua S.X."/>
        </authorList>
    </citation>
    <scope>NUCLEOTIDE SEQUENCE [LARGE SCALE GENOMIC DNA]</scope>
    <source>
        <strain evidence="1 2">MUT 4182</strain>
    </source>
</reference>
<gene>
    <name evidence="1" type="ORF">M407DRAFT_13312</name>
</gene>
<keyword evidence="2" id="KW-1185">Reference proteome</keyword>
<protein>
    <submittedName>
        <fullName evidence="1">Uncharacterized protein</fullName>
    </submittedName>
</protein>
<dbReference type="HOGENOM" id="CLU_1628261_0_0_1"/>
<evidence type="ECO:0000313" key="2">
    <source>
        <dbReference type="Proteomes" id="UP000054248"/>
    </source>
</evidence>
<dbReference type="OrthoDB" id="3199891at2759"/>
<reference evidence="2" key="2">
    <citation type="submission" date="2015-01" db="EMBL/GenBank/DDBJ databases">
        <title>Evolutionary Origins and Diversification of the Mycorrhizal Mutualists.</title>
        <authorList>
            <consortium name="DOE Joint Genome Institute"/>
            <consortium name="Mycorrhizal Genomics Consortium"/>
            <person name="Kohler A."/>
            <person name="Kuo A."/>
            <person name="Nagy L.G."/>
            <person name="Floudas D."/>
            <person name="Copeland A."/>
            <person name="Barry K.W."/>
            <person name="Cichocki N."/>
            <person name="Veneault-Fourrey C."/>
            <person name="LaButti K."/>
            <person name="Lindquist E.A."/>
            <person name="Lipzen A."/>
            <person name="Lundell T."/>
            <person name="Morin E."/>
            <person name="Murat C."/>
            <person name="Riley R."/>
            <person name="Ohm R."/>
            <person name="Sun H."/>
            <person name="Tunlid A."/>
            <person name="Henrissat B."/>
            <person name="Grigoriev I.V."/>
            <person name="Hibbett D.S."/>
            <person name="Martin F."/>
        </authorList>
    </citation>
    <scope>NUCLEOTIDE SEQUENCE [LARGE SCALE GENOMIC DNA]</scope>
    <source>
        <strain evidence="2">MUT 4182</strain>
    </source>
</reference>
<accession>A0A0C3L0Z1</accession>
<dbReference type="Proteomes" id="UP000054248">
    <property type="component" value="Unassembled WGS sequence"/>
</dbReference>
<proteinExistence type="predicted"/>
<sequence>MTDPDEYSAEPENFSIPFGMFPALESLEFSRAPDCFGSLLGRVSSESAYGTYDSSAQARLHEFEAAGSASIADSFRAIGGSVHLKVVDVALEGTNYVKRTTTYSQMWDPHSCHLEQMGRALHNLRTLRLEQFDSCGPQTKFLKFTDLQVAATGFWKLRKLKIA</sequence>
<dbReference type="EMBL" id="KN824135">
    <property type="protein sequence ID" value="KIO15387.1"/>
    <property type="molecule type" value="Genomic_DNA"/>
</dbReference>
<dbReference type="AlphaFoldDB" id="A0A0C3L0Z1"/>